<evidence type="ECO:0000313" key="5">
    <source>
        <dbReference type="Proteomes" id="UP001165395"/>
    </source>
</evidence>
<evidence type="ECO:0000256" key="1">
    <source>
        <dbReference type="ARBA" id="ARBA00001947"/>
    </source>
</evidence>
<dbReference type="InterPro" id="IPR050821">
    <property type="entry name" value="Cytosolic_carboxypeptidase"/>
</dbReference>
<evidence type="ECO:0000259" key="3">
    <source>
        <dbReference type="PROSITE" id="PS52035"/>
    </source>
</evidence>
<comment type="similarity">
    <text evidence="2">Belongs to the peptidase M14 family.</text>
</comment>
<reference evidence="4" key="1">
    <citation type="submission" date="2021-10" db="EMBL/GenBank/DDBJ databases">
        <title>The complete genome sequence of Leeia sp. TBRC 13508.</title>
        <authorList>
            <person name="Charoenyingcharoen P."/>
            <person name="Yukphan P."/>
        </authorList>
    </citation>
    <scope>NUCLEOTIDE SEQUENCE</scope>
    <source>
        <strain evidence="4">TBRC 13508</strain>
    </source>
</reference>
<evidence type="ECO:0000256" key="2">
    <source>
        <dbReference type="PROSITE-ProRule" id="PRU01379"/>
    </source>
</evidence>
<organism evidence="4 5">
    <name type="scientific">Leeia speluncae</name>
    <dbReference type="NCBI Taxonomy" id="2884804"/>
    <lineage>
        <taxon>Bacteria</taxon>
        <taxon>Pseudomonadati</taxon>
        <taxon>Pseudomonadota</taxon>
        <taxon>Betaproteobacteria</taxon>
        <taxon>Neisseriales</taxon>
        <taxon>Leeiaceae</taxon>
        <taxon>Leeia</taxon>
    </lineage>
</organism>
<proteinExistence type="inferred from homology"/>
<gene>
    <name evidence="4" type="ORF">LIN78_04115</name>
</gene>
<dbReference type="SMART" id="SM00631">
    <property type="entry name" value="Zn_pept"/>
    <property type="match status" value="1"/>
</dbReference>
<dbReference type="Proteomes" id="UP001165395">
    <property type="component" value="Unassembled WGS sequence"/>
</dbReference>
<keyword evidence="5" id="KW-1185">Reference proteome</keyword>
<dbReference type="EMBL" id="JAJBZT010000002">
    <property type="protein sequence ID" value="MCB6182739.1"/>
    <property type="molecule type" value="Genomic_DNA"/>
</dbReference>
<accession>A0ABS8D3I5</accession>
<dbReference type="Gene3D" id="3.40.630.10">
    <property type="entry name" value="Zn peptidases"/>
    <property type="match status" value="1"/>
</dbReference>
<dbReference type="Pfam" id="PF18027">
    <property type="entry name" value="Pepdidase_M14_N"/>
    <property type="match status" value="1"/>
</dbReference>
<dbReference type="CDD" id="cd06234">
    <property type="entry name" value="M14_PaCCP-like"/>
    <property type="match status" value="1"/>
</dbReference>
<dbReference type="Pfam" id="PF00246">
    <property type="entry name" value="Peptidase_M14"/>
    <property type="match status" value="1"/>
</dbReference>
<feature type="active site" description="Proton donor/acceptor" evidence="2">
    <location>
        <position position="336"/>
    </location>
</feature>
<dbReference type="PANTHER" id="PTHR12756:SF11">
    <property type="entry name" value="CYTOSOLIC CARBOXYPEPTIDASE 1"/>
    <property type="match status" value="1"/>
</dbReference>
<dbReference type="PROSITE" id="PS52035">
    <property type="entry name" value="PEPTIDASE_M14"/>
    <property type="match status" value="1"/>
</dbReference>
<dbReference type="SUPFAM" id="SSF53187">
    <property type="entry name" value="Zn-dependent exopeptidases"/>
    <property type="match status" value="1"/>
</dbReference>
<protein>
    <recommendedName>
        <fullName evidence="3">Peptidase M14 domain-containing protein</fullName>
    </recommendedName>
</protein>
<dbReference type="PANTHER" id="PTHR12756">
    <property type="entry name" value="CYTOSOLIC CARBOXYPEPTIDASE"/>
    <property type="match status" value="1"/>
</dbReference>
<dbReference type="InterPro" id="IPR040626">
    <property type="entry name" value="Pepdidase_M14_N"/>
</dbReference>
<evidence type="ECO:0000313" key="4">
    <source>
        <dbReference type="EMBL" id="MCB6182739.1"/>
    </source>
</evidence>
<name>A0ABS8D3I5_9NEIS</name>
<dbReference type="RefSeq" id="WP_227178778.1">
    <property type="nucleotide sequence ID" value="NZ_JAJBZT010000002.1"/>
</dbReference>
<dbReference type="InterPro" id="IPR000834">
    <property type="entry name" value="Peptidase_M14"/>
</dbReference>
<comment type="cofactor">
    <cofactor evidence="1">
        <name>Zn(2+)</name>
        <dbReference type="ChEBI" id="CHEBI:29105"/>
    </cofactor>
</comment>
<sequence length="379" mass="43253">MRISASFDAGSIRVVSLDEESGVIHLEIPNDHQSEFAQWFYFRLEGAAGETCELHFDNAASCAYPEGWVDYRVVASYDRENWFRLPTEYDGKVMSLSVTPEHDLMYFAYFEPYPWERHLNLISTAQMHPDCRVHHLGETLDGRDLDVLQIGEDADHKRVVWLTARQHPGETMAEWFVEGAVQRLLDPADTLARELLEWAVFYIVPNMNPDGSCRGHLRTNAAGVNLNREWANPTMERSPEVYLVREAMRETGVDLYLDAHGDESIPFNFVAGSEGNPGYHAGRAELETLFKQVWLATNPDFQVKHGYTPDQFGEANMTLSTNHVADYFDCLAYTIEMPFKDNFDWPDEETGWDGERSRQFGASVLFPVAAVLRRLGKKA</sequence>
<feature type="domain" description="Peptidase M14" evidence="3">
    <location>
        <begin position="111"/>
        <end position="368"/>
    </location>
</feature>
<dbReference type="Gene3D" id="2.60.40.3120">
    <property type="match status" value="1"/>
</dbReference>
<comment type="caution">
    <text evidence="4">The sequence shown here is derived from an EMBL/GenBank/DDBJ whole genome shotgun (WGS) entry which is preliminary data.</text>
</comment>